<comment type="caution">
    <text evidence="1">The sequence shown here is derived from an EMBL/GenBank/DDBJ whole genome shotgun (WGS) entry which is preliminary data.</text>
</comment>
<gene>
    <name evidence="1" type="ORF">PQR01_23100</name>
</gene>
<organism evidence="1 2">
    <name type="scientific">Paraburkholderia rhynchosiae</name>
    <dbReference type="NCBI Taxonomy" id="487049"/>
    <lineage>
        <taxon>Bacteria</taxon>
        <taxon>Pseudomonadati</taxon>
        <taxon>Pseudomonadota</taxon>
        <taxon>Betaproteobacteria</taxon>
        <taxon>Burkholderiales</taxon>
        <taxon>Burkholderiaceae</taxon>
        <taxon>Paraburkholderia</taxon>
    </lineage>
</organism>
<accession>A0ACC7NH43</accession>
<evidence type="ECO:0000313" key="1">
    <source>
        <dbReference type="EMBL" id="MFM0106299.1"/>
    </source>
</evidence>
<name>A0ACC7NH43_9BURK</name>
<keyword evidence="2" id="KW-1185">Reference proteome</keyword>
<dbReference type="Proteomes" id="UP001629235">
    <property type="component" value="Unassembled WGS sequence"/>
</dbReference>
<proteinExistence type="predicted"/>
<protein>
    <submittedName>
        <fullName evidence="1">Tetratricopeptide repeat protein</fullName>
    </submittedName>
</protein>
<sequence>MESPPMLALPQDEKQRQAFCQNRATRGLPATSRQWSTIPSPRAHRHGAHKATPALCAATSQPRCNVSKPRARSLPPTPSITNGLAATLVALKRFPEAAGHYREAIARDPCNADSHHGFGWTLEQMQQLEPAVAACREAVRRKPGADGSHKLGNCPQALGRFDEAHAAYRRAIDGAPRVPLYYRNFVQITRLAADDPVFASIERLVSDAASLEVADQAQLHFA</sequence>
<evidence type="ECO:0000313" key="2">
    <source>
        <dbReference type="Proteomes" id="UP001629235"/>
    </source>
</evidence>
<reference evidence="1 2" key="1">
    <citation type="journal article" date="2024" name="Chem. Sci.">
        <title>Discovery of megapolipeptins by genome mining of a Burkholderiales bacteria collection.</title>
        <authorList>
            <person name="Paulo B.S."/>
            <person name="Recchia M.J.J."/>
            <person name="Lee S."/>
            <person name="Fergusson C.H."/>
            <person name="Romanowski S.B."/>
            <person name="Hernandez A."/>
            <person name="Krull N."/>
            <person name="Liu D.Y."/>
            <person name="Cavanagh H."/>
            <person name="Bos A."/>
            <person name="Gray C.A."/>
            <person name="Murphy B.T."/>
            <person name="Linington R.G."/>
            <person name="Eustaquio A.S."/>
        </authorList>
    </citation>
    <scope>NUCLEOTIDE SEQUENCE [LARGE SCALE GENOMIC DNA]</scope>
    <source>
        <strain evidence="1 2">RL18-126-BIB-B</strain>
    </source>
</reference>
<dbReference type="EMBL" id="JAQQDW010000052">
    <property type="protein sequence ID" value="MFM0106299.1"/>
    <property type="molecule type" value="Genomic_DNA"/>
</dbReference>